<keyword evidence="6" id="KW-1185">Reference proteome</keyword>
<evidence type="ECO:0000256" key="3">
    <source>
        <dbReference type="SAM" id="SignalP"/>
    </source>
</evidence>
<protein>
    <submittedName>
        <fullName evidence="5">Lysophospholipase L1-like esterase</fullName>
    </submittedName>
</protein>
<dbReference type="RefSeq" id="WP_179456386.1">
    <property type="nucleotide sequence ID" value="NZ_BAAAPX010000001.1"/>
</dbReference>
<dbReference type="GO" id="GO:0004806">
    <property type="term" value="F:triacylglycerol lipase activity"/>
    <property type="evidence" value="ECO:0007669"/>
    <property type="project" value="TreeGrafter"/>
</dbReference>
<dbReference type="PANTHER" id="PTHR37981">
    <property type="entry name" value="LIPASE 2"/>
    <property type="match status" value="1"/>
</dbReference>
<proteinExistence type="predicted"/>
<dbReference type="Gene3D" id="3.40.50.1110">
    <property type="entry name" value="SGNH hydrolase"/>
    <property type="match status" value="1"/>
</dbReference>
<dbReference type="AlphaFoldDB" id="A0A852SZ51"/>
<evidence type="ECO:0000313" key="6">
    <source>
        <dbReference type="Proteomes" id="UP000589620"/>
    </source>
</evidence>
<dbReference type="PANTHER" id="PTHR37981:SF1">
    <property type="entry name" value="SGNH HYDROLASE-TYPE ESTERASE DOMAIN-CONTAINING PROTEIN"/>
    <property type="match status" value="1"/>
</dbReference>
<feature type="signal peptide" evidence="3">
    <location>
        <begin position="1"/>
        <end position="22"/>
    </location>
</feature>
<organism evidence="5 6">
    <name type="scientific">Leifsonia soli</name>
    <dbReference type="NCBI Taxonomy" id="582665"/>
    <lineage>
        <taxon>Bacteria</taxon>
        <taxon>Bacillati</taxon>
        <taxon>Actinomycetota</taxon>
        <taxon>Actinomycetes</taxon>
        <taxon>Micrococcales</taxon>
        <taxon>Microbacteriaceae</taxon>
        <taxon>Leifsonia</taxon>
    </lineage>
</organism>
<feature type="disulfide bond" evidence="2">
    <location>
        <begin position="50"/>
        <end position="74"/>
    </location>
</feature>
<keyword evidence="2" id="KW-1015">Disulfide bond</keyword>
<feature type="disulfide bond" evidence="2">
    <location>
        <begin position="198"/>
        <end position="254"/>
    </location>
</feature>
<dbReference type="Proteomes" id="UP000589620">
    <property type="component" value="Unassembled WGS sequence"/>
</dbReference>
<dbReference type="SUPFAM" id="SSF52266">
    <property type="entry name" value="SGNH hydrolase"/>
    <property type="match status" value="1"/>
</dbReference>
<dbReference type="Pfam" id="PF13472">
    <property type="entry name" value="Lipase_GDSL_2"/>
    <property type="match status" value="1"/>
</dbReference>
<keyword evidence="3" id="KW-0732">Signal</keyword>
<feature type="active site" evidence="1">
    <location>
        <position position="279"/>
    </location>
</feature>
<feature type="active site" description="Nucleophile" evidence="1">
    <location>
        <position position="33"/>
    </location>
</feature>
<dbReference type="InterPro" id="IPR013830">
    <property type="entry name" value="SGNH_hydro"/>
</dbReference>
<evidence type="ECO:0000259" key="4">
    <source>
        <dbReference type="Pfam" id="PF13472"/>
    </source>
</evidence>
<name>A0A852SZ51_9MICO</name>
<dbReference type="CDD" id="cd01823">
    <property type="entry name" value="SEST_like"/>
    <property type="match status" value="1"/>
</dbReference>
<dbReference type="InterPro" id="IPR036514">
    <property type="entry name" value="SGNH_hydro_sf"/>
</dbReference>
<gene>
    <name evidence="5" type="ORF">BJ963_002025</name>
</gene>
<dbReference type="InterPro" id="IPR037460">
    <property type="entry name" value="SEST-like"/>
</dbReference>
<accession>A0A852SZ51</accession>
<evidence type="ECO:0000256" key="2">
    <source>
        <dbReference type="PIRSR" id="PIRSR637460-2"/>
    </source>
</evidence>
<comment type="caution">
    <text evidence="5">The sequence shown here is derived from an EMBL/GenBank/DDBJ whole genome shotgun (WGS) entry which is preliminary data.</text>
</comment>
<reference evidence="5 6" key="1">
    <citation type="submission" date="2020-07" db="EMBL/GenBank/DDBJ databases">
        <title>Sequencing the genomes of 1000 actinobacteria strains.</title>
        <authorList>
            <person name="Klenk H.-P."/>
        </authorList>
    </citation>
    <scope>NUCLEOTIDE SEQUENCE [LARGE SCALE GENOMIC DNA]</scope>
    <source>
        <strain evidence="5 6">DSM 23871</strain>
    </source>
</reference>
<evidence type="ECO:0000313" key="5">
    <source>
        <dbReference type="EMBL" id="NYD74506.1"/>
    </source>
</evidence>
<dbReference type="EMBL" id="JACCBJ010000001">
    <property type="protein sequence ID" value="NYD74506.1"/>
    <property type="molecule type" value="Genomic_DNA"/>
</dbReference>
<evidence type="ECO:0000256" key="1">
    <source>
        <dbReference type="PIRSR" id="PIRSR637460-1"/>
    </source>
</evidence>
<feature type="chain" id="PRO_5032735374" evidence="3">
    <location>
        <begin position="23"/>
        <end position="485"/>
    </location>
</feature>
<dbReference type="GO" id="GO:0019433">
    <property type="term" value="P:triglyceride catabolic process"/>
    <property type="evidence" value="ECO:0007669"/>
    <property type="project" value="TreeGrafter"/>
</dbReference>
<feature type="disulfide bond" evidence="2">
    <location>
        <begin position="122"/>
        <end position="138"/>
    </location>
</feature>
<sequence>MAAAAASAALAASLLTAAPASAAPNGYLALGDSYATGQAIGGAKGADPACLRSPASYPSQIAADFGLALTDNTCSGAVLDDVFSTSSAGRPPQAGAPADSIGLITLSMGGNDLGFRSVLTNCLAVSATGPITDGAASCREKHTSGGVDDIVQKLTNEVTPKFEATLAKLRTTYPKARILVVGYLPLMPDAAHTPAGGCFQKLTLQGTTFPFVTTDLEWMHSVQRTVDVQFQQAAENTGAEYLSQLTTAADHTVCSASGQPYIGSLELKGLSGATPQSFHPNAAGLKATGQAVAAALQPRDAFQGIRGQLAPLGGDQYQLQIIVPRSLTSVPDVAATKNGEYLGTVKGSEYYYLYQRTGAATRTYYNTITVTPGDQVELRVHQNGTRQVLTSLPDSFQGVTGQLVHTGGTSSVLEIWVPINTLYTTPGVTARNNGHYLSHVAGEHAWYLSLSSVPGYRVYRQAVTVNPGDVVTLDVGGTGEKQTLS</sequence>
<feature type="domain" description="SGNH hydrolase-type esterase" evidence="4">
    <location>
        <begin position="29"/>
        <end position="285"/>
    </location>
</feature>